<keyword evidence="3" id="KW-0479">Metal-binding</keyword>
<sequence length="250" mass="27431">MIFRQLFESESSTYTYLLGCPDTRQAVLLDPVIETMERDLAALHELGLTLAYSLETHIHADHITSACWLRSLTGCKVAYPEMDGLPCADVGVSEINPLKVGSLVIQPRFTPGHTDAHHSYLVELPGSLRAFTGDALLIDGCGRTDFQNGDAKTLYRSIHEKIFTLPGDTLVFPAHDYQQRHVSTVEQERDRNPRLGGGKTFDEFVAIMANLDLPYPKKIDVAVPANRLCGACPEETAGLIEDPPGPSVQG</sequence>
<evidence type="ECO:0000256" key="6">
    <source>
        <dbReference type="ARBA" id="ARBA00022990"/>
    </source>
</evidence>
<evidence type="ECO:0000313" key="13">
    <source>
        <dbReference type="Proteomes" id="UP000704529"/>
    </source>
</evidence>
<keyword evidence="5" id="KW-0223">Dioxygenase</keyword>
<dbReference type="GO" id="GO:0046872">
    <property type="term" value="F:metal ion binding"/>
    <property type="evidence" value="ECO:0007669"/>
    <property type="project" value="UniProtKB-KW"/>
</dbReference>
<dbReference type="GO" id="GO:0050313">
    <property type="term" value="F:sulfur dioxygenase activity"/>
    <property type="evidence" value="ECO:0007669"/>
    <property type="project" value="InterPro"/>
</dbReference>
<dbReference type="InterPro" id="IPR036866">
    <property type="entry name" value="RibonucZ/Hydroxyglut_hydro"/>
</dbReference>
<protein>
    <submittedName>
        <fullName evidence="10">Glyoxylase-like metal-dependent hydrolase (Beta-lactamase superfamily II)</fullName>
    </submittedName>
    <submittedName>
        <fullName evidence="11">MBL fold metallo-hydrolase</fullName>
    </submittedName>
</protein>
<evidence type="ECO:0000259" key="9">
    <source>
        <dbReference type="SMART" id="SM00849"/>
    </source>
</evidence>
<reference evidence="11" key="2">
    <citation type="submission" date="2021-01" db="EMBL/GenBank/DDBJ databases">
        <title>Genome Sequencing of Type Strains.</title>
        <authorList>
            <person name="Lemaire J.F."/>
            <person name="Inderbitzin P."/>
            <person name="Collins S.B."/>
            <person name="Wespe N."/>
            <person name="Knight-Connoni V."/>
        </authorList>
    </citation>
    <scope>NUCLEOTIDE SEQUENCE</scope>
    <source>
        <strain evidence="11">DSM 14562</strain>
    </source>
</reference>
<evidence type="ECO:0000256" key="1">
    <source>
        <dbReference type="ARBA" id="ARBA00001954"/>
    </source>
</evidence>
<organism evidence="11 13">
    <name type="scientific">Sphingomonas yabuuchiae</name>
    <dbReference type="NCBI Taxonomy" id="172044"/>
    <lineage>
        <taxon>Bacteria</taxon>
        <taxon>Pseudomonadati</taxon>
        <taxon>Pseudomonadota</taxon>
        <taxon>Alphaproteobacteria</taxon>
        <taxon>Sphingomonadales</taxon>
        <taxon>Sphingomonadaceae</taxon>
        <taxon>Sphingomonas</taxon>
    </lineage>
</organism>
<proteinExistence type="inferred from homology"/>
<comment type="cofactor">
    <cofactor evidence="1">
        <name>Fe(2+)</name>
        <dbReference type="ChEBI" id="CHEBI:29033"/>
    </cofactor>
</comment>
<dbReference type="Pfam" id="PF00753">
    <property type="entry name" value="Lactamase_B"/>
    <property type="match status" value="1"/>
</dbReference>
<gene>
    <name evidence="10" type="ORF">GGQ89_003523</name>
    <name evidence="11" type="ORF">JYA60_02050</name>
</gene>
<dbReference type="EMBL" id="JAFHKU010000097">
    <property type="protein sequence ID" value="MBN3557016.1"/>
    <property type="molecule type" value="Genomic_DNA"/>
</dbReference>
<dbReference type="CDD" id="cd07724">
    <property type="entry name" value="POD-like_MBL-fold"/>
    <property type="match status" value="1"/>
</dbReference>
<evidence type="ECO:0000256" key="5">
    <source>
        <dbReference type="ARBA" id="ARBA00022964"/>
    </source>
</evidence>
<dbReference type="SMART" id="SM00849">
    <property type="entry name" value="Lactamase_B"/>
    <property type="match status" value="1"/>
</dbReference>
<dbReference type="GO" id="GO:0070813">
    <property type="term" value="P:hydrogen sulfide metabolic process"/>
    <property type="evidence" value="ECO:0007669"/>
    <property type="project" value="TreeGrafter"/>
</dbReference>
<evidence type="ECO:0000256" key="8">
    <source>
        <dbReference type="ARBA" id="ARBA00023004"/>
    </source>
</evidence>
<dbReference type="Proteomes" id="UP000704529">
    <property type="component" value="Unassembled WGS sequence"/>
</dbReference>
<keyword evidence="8" id="KW-0408">Iron</keyword>
<comment type="similarity">
    <text evidence="2">Belongs to the metallo-beta-lactamase superfamily. Glyoxalase II family.</text>
</comment>
<accession>A0AA40ZVV2</accession>
<comment type="caution">
    <text evidence="11">The sequence shown here is derived from an EMBL/GenBank/DDBJ whole genome shotgun (WGS) entry which is preliminary data.</text>
</comment>
<evidence type="ECO:0000256" key="7">
    <source>
        <dbReference type="ARBA" id="ARBA00023002"/>
    </source>
</evidence>
<evidence type="ECO:0000256" key="4">
    <source>
        <dbReference type="ARBA" id="ARBA00022946"/>
    </source>
</evidence>
<keyword evidence="12" id="KW-1185">Reference proteome</keyword>
<name>A0AA40ZVV2_9SPHN</name>
<dbReference type="InterPro" id="IPR001279">
    <property type="entry name" value="Metallo-B-lactamas"/>
</dbReference>
<dbReference type="PANTHER" id="PTHR43084:SF1">
    <property type="entry name" value="PERSULFIDE DIOXYGENASE ETHE1, MITOCHONDRIAL"/>
    <property type="match status" value="1"/>
</dbReference>
<dbReference type="RefSeq" id="WP_037569559.1">
    <property type="nucleotide sequence ID" value="NZ_JACHNX010000023.1"/>
</dbReference>
<evidence type="ECO:0000313" key="10">
    <source>
        <dbReference type="EMBL" id="MBB4611277.1"/>
    </source>
</evidence>
<dbReference type="GO" id="GO:0006749">
    <property type="term" value="P:glutathione metabolic process"/>
    <property type="evidence" value="ECO:0007669"/>
    <property type="project" value="InterPro"/>
</dbReference>
<reference evidence="10 12" key="1">
    <citation type="submission" date="2020-08" db="EMBL/GenBank/DDBJ databases">
        <title>Genomic Encyclopedia of Type Strains, Phase IV (KMG-IV): sequencing the most valuable type-strain genomes for metagenomic binning, comparative biology and taxonomic classification.</title>
        <authorList>
            <person name="Goeker M."/>
        </authorList>
    </citation>
    <scope>NUCLEOTIDE SEQUENCE [LARGE SCALE GENOMIC DNA]</scope>
    <source>
        <strain evidence="10 12">DSM 14562</strain>
    </source>
</reference>
<evidence type="ECO:0000313" key="12">
    <source>
        <dbReference type="Proteomes" id="UP000584663"/>
    </source>
</evidence>
<dbReference type="AlphaFoldDB" id="A0AA40ZVV2"/>
<evidence type="ECO:0000313" key="11">
    <source>
        <dbReference type="EMBL" id="MBN3557016.1"/>
    </source>
</evidence>
<dbReference type="SUPFAM" id="SSF56281">
    <property type="entry name" value="Metallo-hydrolase/oxidoreductase"/>
    <property type="match status" value="1"/>
</dbReference>
<keyword evidence="7" id="KW-0560">Oxidoreductase</keyword>
<dbReference type="Gene3D" id="3.60.15.10">
    <property type="entry name" value="Ribonuclease Z/Hydroxyacylglutathione hydrolase-like"/>
    <property type="match status" value="1"/>
</dbReference>
<dbReference type="Proteomes" id="UP000584663">
    <property type="component" value="Unassembled WGS sequence"/>
</dbReference>
<keyword evidence="4" id="KW-0809">Transit peptide</keyword>
<dbReference type="FunFam" id="3.60.15.10:FF:000013">
    <property type="entry name" value="Persulfide dioxygenase ETHE1, mitochondrial"/>
    <property type="match status" value="1"/>
</dbReference>
<evidence type="ECO:0000256" key="2">
    <source>
        <dbReference type="ARBA" id="ARBA00006759"/>
    </source>
</evidence>
<evidence type="ECO:0000256" key="3">
    <source>
        <dbReference type="ARBA" id="ARBA00022723"/>
    </source>
</evidence>
<keyword evidence="6" id="KW-0007">Acetylation</keyword>
<feature type="domain" description="Metallo-beta-lactamase" evidence="9">
    <location>
        <begin position="12"/>
        <end position="175"/>
    </location>
</feature>
<dbReference type="PANTHER" id="PTHR43084">
    <property type="entry name" value="PERSULFIDE DIOXYGENASE ETHE1"/>
    <property type="match status" value="1"/>
</dbReference>
<dbReference type="EMBL" id="JACHNX010000023">
    <property type="protein sequence ID" value="MBB4611277.1"/>
    <property type="molecule type" value="Genomic_DNA"/>
</dbReference>
<dbReference type="InterPro" id="IPR044528">
    <property type="entry name" value="POD-like_MBL-fold"/>
</dbReference>
<dbReference type="InterPro" id="IPR051682">
    <property type="entry name" value="Mito_Persulfide_Diox"/>
</dbReference>